<dbReference type="PROSITE" id="PS00911">
    <property type="entry name" value="DHODEHASE_1"/>
    <property type="match status" value="1"/>
</dbReference>
<dbReference type="GO" id="GO:0004152">
    <property type="term" value="F:dihydroorotate dehydrogenase activity"/>
    <property type="evidence" value="ECO:0007669"/>
    <property type="project" value="UniProtKB-ARBA"/>
</dbReference>
<keyword evidence="5" id="KW-0560">Oxidoreductase</keyword>
<dbReference type="UniPathway" id="UPA00070"/>
<proteinExistence type="predicted"/>
<evidence type="ECO:0000256" key="5">
    <source>
        <dbReference type="ARBA" id="ARBA00023002"/>
    </source>
</evidence>
<feature type="domain" description="Dihydroorotate dehydrogenase catalytic" evidence="7">
    <location>
        <begin position="63"/>
        <end position="165"/>
    </location>
</feature>
<protein>
    <recommendedName>
        <fullName evidence="7">Dihydroorotate dehydrogenase catalytic domain-containing protein</fullName>
    </recommendedName>
</protein>
<evidence type="ECO:0000256" key="6">
    <source>
        <dbReference type="SAM" id="MobiDB-lite"/>
    </source>
</evidence>
<dbReference type="Pfam" id="PF01180">
    <property type="entry name" value="DHO_dh"/>
    <property type="match status" value="1"/>
</dbReference>
<feature type="non-terminal residue" evidence="8">
    <location>
        <position position="181"/>
    </location>
</feature>
<dbReference type="PANTHER" id="PTHR48109">
    <property type="entry name" value="DIHYDROOROTATE DEHYDROGENASE (QUINONE), MITOCHONDRIAL-RELATED"/>
    <property type="match status" value="1"/>
</dbReference>
<keyword evidence="4" id="KW-0288">FMN</keyword>
<dbReference type="PANTHER" id="PTHR48109:SF4">
    <property type="entry name" value="DIHYDROOROTATE DEHYDROGENASE (QUINONE), MITOCHONDRIAL"/>
    <property type="match status" value="1"/>
</dbReference>
<evidence type="ECO:0000256" key="4">
    <source>
        <dbReference type="ARBA" id="ARBA00022643"/>
    </source>
</evidence>
<dbReference type="EMBL" id="UINC01137011">
    <property type="protein sequence ID" value="SVD22098.1"/>
    <property type="molecule type" value="Genomic_DNA"/>
</dbReference>
<evidence type="ECO:0000259" key="7">
    <source>
        <dbReference type="Pfam" id="PF01180"/>
    </source>
</evidence>
<name>A0A382TKY4_9ZZZZ</name>
<evidence type="ECO:0000313" key="8">
    <source>
        <dbReference type="EMBL" id="SVD22098.1"/>
    </source>
</evidence>
<dbReference type="InterPro" id="IPR005720">
    <property type="entry name" value="Dihydroorotate_DH_cat"/>
</dbReference>
<dbReference type="GO" id="GO:0044205">
    <property type="term" value="P:'de novo' UMP biosynthetic process"/>
    <property type="evidence" value="ECO:0007669"/>
    <property type="project" value="UniProtKB-UniPathway"/>
</dbReference>
<reference evidence="8" key="1">
    <citation type="submission" date="2018-05" db="EMBL/GenBank/DDBJ databases">
        <authorList>
            <person name="Lanie J.A."/>
            <person name="Ng W.-L."/>
            <person name="Kazmierczak K.M."/>
            <person name="Andrzejewski T.M."/>
            <person name="Davidsen T.M."/>
            <person name="Wayne K.J."/>
            <person name="Tettelin H."/>
            <person name="Glass J.I."/>
            <person name="Rusch D."/>
            <person name="Podicherti R."/>
            <person name="Tsui H.-C.T."/>
            <person name="Winkler M.E."/>
        </authorList>
    </citation>
    <scope>NUCLEOTIDE SEQUENCE</scope>
</reference>
<dbReference type="Gene3D" id="3.20.20.70">
    <property type="entry name" value="Aldolase class I"/>
    <property type="match status" value="1"/>
</dbReference>
<comment type="pathway">
    <text evidence="2">Pyrimidine metabolism; UMP biosynthesis via de novo pathway.</text>
</comment>
<evidence type="ECO:0000256" key="2">
    <source>
        <dbReference type="ARBA" id="ARBA00004725"/>
    </source>
</evidence>
<feature type="region of interest" description="Disordered" evidence="6">
    <location>
        <begin position="143"/>
        <end position="181"/>
    </location>
</feature>
<evidence type="ECO:0000256" key="1">
    <source>
        <dbReference type="ARBA" id="ARBA00001917"/>
    </source>
</evidence>
<dbReference type="InterPro" id="IPR001295">
    <property type="entry name" value="Dihydroorotate_DH_CS"/>
</dbReference>
<dbReference type="InterPro" id="IPR013785">
    <property type="entry name" value="Aldolase_TIM"/>
</dbReference>
<keyword evidence="3" id="KW-0285">Flavoprotein</keyword>
<dbReference type="InterPro" id="IPR050074">
    <property type="entry name" value="DHO_dehydrogenase"/>
</dbReference>
<feature type="compositionally biased region" description="Polar residues" evidence="6">
    <location>
        <begin position="169"/>
        <end position="181"/>
    </location>
</feature>
<dbReference type="AlphaFoldDB" id="A0A382TKY4"/>
<accession>A0A382TKY4</accession>
<comment type="cofactor">
    <cofactor evidence="1">
        <name>FMN</name>
        <dbReference type="ChEBI" id="CHEBI:58210"/>
    </cofactor>
</comment>
<dbReference type="GO" id="GO:0006207">
    <property type="term" value="P:'de novo' pyrimidine nucleobase biosynthetic process"/>
    <property type="evidence" value="ECO:0007669"/>
    <property type="project" value="InterPro"/>
</dbReference>
<organism evidence="8">
    <name type="scientific">marine metagenome</name>
    <dbReference type="NCBI Taxonomy" id="408172"/>
    <lineage>
        <taxon>unclassified sequences</taxon>
        <taxon>metagenomes</taxon>
        <taxon>ecological metagenomes</taxon>
    </lineage>
</organism>
<evidence type="ECO:0000256" key="3">
    <source>
        <dbReference type="ARBA" id="ARBA00022630"/>
    </source>
</evidence>
<dbReference type="SUPFAM" id="SSF51395">
    <property type="entry name" value="FMN-linked oxidoreductases"/>
    <property type="match status" value="1"/>
</dbReference>
<sequence>MKNTVRQPQAMGLPYSLFARPFLRFVDSEKAHDLAIRGLSTFGQSSGGQRVLSSLYHAPELPIHVFGRLFHHPLGLAAGFDKGAEALSAWPALGFSWLEYGGVTRFPQDGNPKPRMFRAESENALVNRMGLNNPGASAVRDSLISRRSSGKWPKVPVAANIGRSKKTPNESAPSDYSQTLD</sequence>
<gene>
    <name evidence="8" type="ORF">METZ01_LOCUS374952</name>
</gene>
<dbReference type="GO" id="GO:0005737">
    <property type="term" value="C:cytoplasm"/>
    <property type="evidence" value="ECO:0007669"/>
    <property type="project" value="InterPro"/>
</dbReference>